<dbReference type="InterPro" id="IPR036259">
    <property type="entry name" value="MFS_trans_sf"/>
</dbReference>
<keyword evidence="4 8" id="KW-0812">Transmembrane</keyword>
<proteinExistence type="inferred from homology"/>
<feature type="transmembrane region" description="Helical" evidence="8">
    <location>
        <begin position="1146"/>
        <end position="1167"/>
    </location>
</feature>
<dbReference type="InterPro" id="IPR016035">
    <property type="entry name" value="Acyl_Trfase/lysoPLipase"/>
</dbReference>
<feature type="transmembrane region" description="Helical" evidence="8">
    <location>
        <begin position="809"/>
        <end position="827"/>
    </location>
</feature>
<dbReference type="NCBIfam" id="TIGR00879">
    <property type="entry name" value="SP"/>
    <property type="match status" value="1"/>
</dbReference>
<comment type="similarity">
    <text evidence="2">Belongs to the major facilitator superfamily. Sugar transporter (TC 2.A.1.1) family.</text>
</comment>
<feature type="region of interest" description="Disordered" evidence="7">
    <location>
        <begin position="707"/>
        <end position="742"/>
    </location>
</feature>
<evidence type="ECO:0000256" key="3">
    <source>
        <dbReference type="ARBA" id="ARBA00022448"/>
    </source>
</evidence>
<feature type="transmembrane region" description="Helical" evidence="8">
    <location>
        <begin position="1114"/>
        <end position="1134"/>
    </location>
</feature>
<evidence type="ECO:0000256" key="7">
    <source>
        <dbReference type="SAM" id="MobiDB-lite"/>
    </source>
</evidence>
<dbReference type="InterPro" id="IPR005828">
    <property type="entry name" value="MFS_sugar_transport-like"/>
</dbReference>
<dbReference type="InterPro" id="IPR003663">
    <property type="entry name" value="Sugar/inositol_transpt"/>
</dbReference>
<feature type="transmembrane region" description="Helical" evidence="8">
    <location>
        <begin position="867"/>
        <end position="890"/>
    </location>
</feature>
<evidence type="ECO:0000256" key="6">
    <source>
        <dbReference type="ARBA" id="ARBA00023136"/>
    </source>
</evidence>
<reference evidence="10 11" key="1">
    <citation type="journal article" date="2020" name="bioRxiv">
        <title>A chromosome-scale genome assembly for the Fusarium oxysporum strain Fo5176 to establish a model Arabidopsis-fungal pathosystem.</title>
        <authorList>
            <person name="Fokkens L."/>
            <person name="Guo L."/>
            <person name="Dora S."/>
            <person name="Wang B."/>
            <person name="Ye K."/>
            <person name="Sanchez-Rodriguez C."/>
            <person name="Croll D."/>
        </authorList>
    </citation>
    <scope>NUCLEOTIDE SEQUENCE [LARGE SCALE GENOMIC DNA]</scope>
    <source>
        <strain evidence="10 11">Fo5176</strain>
    </source>
</reference>
<dbReference type="GO" id="GO:0005351">
    <property type="term" value="F:carbohydrate:proton symporter activity"/>
    <property type="evidence" value="ECO:0007669"/>
    <property type="project" value="TreeGrafter"/>
</dbReference>
<evidence type="ECO:0000256" key="2">
    <source>
        <dbReference type="ARBA" id="ARBA00010992"/>
    </source>
</evidence>
<organism evidence="10 11">
    <name type="scientific">Fusarium oxysporum f. sp. conglutinans</name>
    <dbReference type="NCBI Taxonomy" id="100902"/>
    <lineage>
        <taxon>Eukaryota</taxon>
        <taxon>Fungi</taxon>
        <taxon>Dikarya</taxon>
        <taxon>Ascomycota</taxon>
        <taxon>Pezizomycotina</taxon>
        <taxon>Sordariomycetes</taxon>
        <taxon>Hypocreomycetidae</taxon>
        <taxon>Hypocreales</taxon>
        <taxon>Nectriaceae</taxon>
        <taxon>Fusarium</taxon>
        <taxon>Fusarium oxysporum species complex</taxon>
    </lineage>
</organism>
<dbReference type="InterPro" id="IPR005829">
    <property type="entry name" value="Sugar_transporter_CS"/>
</dbReference>
<evidence type="ECO:0000259" key="9">
    <source>
        <dbReference type="PROSITE" id="PS50850"/>
    </source>
</evidence>
<keyword evidence="5 8" id="KW-1133">Transmembrane helix</keyword>
<name>A0A8H6G8H1_FUSOX</name>
<dbReference type="Proteomes" id="UP000593570">
    <property type="component" value="Unassembled WGS sequence"/>
</dbReference>
<feature type="region of interest" description="Disordered" evidence="7">
    <location>
        <begin position="1"/>
        <end position="31"/>
    </location>
</feature>
<feature type="transmembrane region" description="Helical" evidence="8">
    <location>
        <begin position="1052"/>
        <end position="1072"/>
    </location>
</feature>
<comment type="caution">
    <text evidence="10">The sequence shown here is derived from an EMBL/GenBank/DDBJ whole genome shotgun (WGS) entry which is preliminary data.</text>
</comment>
<dbReference type="SUPFAM" id="SSF103473">
    <property type="entry name" value="MFS general substrate transporter"/>
    <property type="match status" value="1"/>
</dbReference>
<dbReference type="PROSITE" id="PS50850">
    <property type="entry name" value="MFS"/>
    <property type="match status" value="1"/>
</dbReference>
<feature type="transmembrane region" description="Helical" evidence="8">
    <location>
        <begin position="1084"/>
        <end position="1107"/>
    </location>
</feature>
<protein>
    <recommendedName>
        <fullName evidence="9">Major facilitator superfamily (MFS) profile domain-containing protein</fullName>
    </recommendedName>
</protein>
<dbReference type="EMBL" id="JACDXP010000019">
    <property type="protein sequence ID" value="KAF6512931.1"/>
    <property type="molecule type" value="Genomic_DNA"/>
</dbReference>
<comment type="subcellular location">
    <subcellularLocation>
        <location evidence="1">Membrane</location>
        <topology evidence="1">Multi-pass membrane protein</topology>
    </subcellularLocation>
</comment>
<keyword evidence="3" id="KW-0813">Transport</keyword>
<accession>A0A8H6G8H1</accession>
<feature type="transmembrane region" description="Helical" evidence="8">
    <location>
        <begin position="833"/>
        <end position="855"/>
    </location>
</feature>
<gene>
    <name evidence="10" type="ORF">HZS61_007737</name>
</gene>
<feature type="domain" description="Major facilitator superfamily (MFS) profile" evidence="9">
    <location>
        <begin position="742"/>
        <end position="1171"/>
    </location>
</feature>
<dbReference type="AlphaFoldDB" id="A0A8H6G8H1"/>
<feature type="compositionally biased region" description="Polar residues" evidence="7">
    <location>
        <begin position="12"/>
        <end position="31"/>
    </location>
</feature>
<keyword evidence="6 8" id="KW-0472">Membrane</keyword>
<feature type="transmembrane region" description="Helical" evidence="8">
    <location>
        <begin position="902"/>
        <end position="919"/>
    </location>
</feature>
<evidence type="ECO:0000256" key="5">
    <source>
        <dbReference type="ARBA" id="ARBA00022989"/>
    </source>
</evidence>
<dbReference type="PRINTS" id="PR00171">
    <property type="entry name" value="SUGRTRNSPORT"/>
</dbReference>
<dbReference type="PROSITE" id="PS00216">
    <property type="entry name" value="SUGAR_TRANSPORT_1"/>
    <property type="match status" value="1"/>
</dbReference>
<dbReference type="SUPFAM" id="SSF52151">
    <property type="entry name" value="FabD/lysophospholipase-like"/>
    <property type="match status" value="1"/>
</dbReference>
<feature type="transmembrane region" description="Helical" evidence="8">
    <location>
        <begin position="376"/>
        <end position="398"/>
    </location>
</feature>
<evidence type="ECO:0000256" key="8">
    <source>
        <dbReference type="SAM" id="Phobius"/>
    </source>
</evidence>
<dbReference type="Gene3D" id="3.40.1090.10">
    <property type="entry name" value="Cytosolic phospholipase A2 catalytic domain"/>
    <property type="match status" value="1"/>
</dbReference>
<feature type="transmembrane region" description="Helical" evidence="8">
    <location>
        <begin position="1024"/>
        <end position="1045"/>
    </location>
</feature>
<dbReference type="PANTHER" id="PTHR48022:SF68">
    <property type="entry name" value="MAJOR FACILITATOR SUPERFAMILY (MFS) PROFILE DOMAIN-CONTAINING PROTEIN-RELATED"/>
    <property type="match status" value="1"/>
</dbReference>
<dbReference type="InterPro" id="IPR020846">
    <property type="entry name" value="MFS_dom"/>
</dbReference>
<feature type="transmembrane region" description="Helical" evidence="8">
    <location>
        <begin position="985"/>
        <end position="1004"/>
    </location>
</feature>
<dbReference type="Pfam" id="PF00083">
    <property type="entry name" value="Sugar_tr"/>
    <property type="match status" value="1"/>
</dbReference>
<sequence length="1226" mass="137896">MPTKAPGFQETVHPTPTMPLNQEGPPSSDNVHNLMFPPSYDTTRMRHSYGIYRWIAGSVWTKLKVPRMNTTLGMDEEVQPSHFNCSYSLDQGDPDSSLRISFCNVYFMDENDDRDTGIISDMEPIPPEPYTASSPGGMYLIINTTGAHTDWNEVNNAGRNLRIETVVQDKSEWTTLESDVKGLSFVMTLCSFDPVVQDMNITATRTKGGAEPMARWLNSTSTYDTEAILAQLGGTKDHLSYDDRGIFKLAKKESWLTPPSIIDRGTYWESSPAPPADPYYILSGAFDGLPGGGGYLINLFGPDDSGDANGIRLNRLHGEVFKETIKATGSAAWAIQALVTSLYSMAYYDYIFQFDIPAPADLKAEQVVTRPVSIKFLMVVLALLSLHLALMIFATLWFSQRAKDGLIGDQHAVVISNYNRPENPMFSTPYRFQRAPQPDREMKVWERKRARATAAAPPYFKPYEKPETKEMYIDGALYHNCPVWVAHHEKRLIWGDWETCDILNCNRIWESFLTENSQLHGRFIPDGEQRYIRINPDLGENVPRLDDVSMMEEVERKTSRYLKQNRELVKETAHRLITSTFFFETDPSRIKHVGNGFRCQGRILCRFVDRSDDLKALGKFLQAQVSGSFEPYFTIQEQGYPSNEITVLLSEDTINTMCVRGNFELDVIEFRANKEFSPIHMSLCLEDNSSSGSSNRSFPISGFPRELVDEHRQPGPPRPPVNSGLRRDSSGRRRFWNNRPMHNQGSIDEHGLDALGNLTLSQRLTELQSGMRVMMQVKGTAVAIYEVGCAIGALSCAFLGDILGRRRTIFIAGCIVIVGVAIQSSSFSLGQLIASRVITGLGVGALTATIPMWVSECSSAKERGRRVLLQGFFAIGGIVVASWMEFGLYFVKNDQVNFRFPIAFQGIFAIIITSFVMFLPESPRWLIKQDRFEEAILVMAALEDLPDDSVVISEELSLIRDAYIEEQNQKVSIFTMGPERQFHRAVLAVGLAILAQMSGINIVTFYSTTIFQQQLNYSPTESRIFSACLQVWQFIAAGFALVLIDRFGRRKLLMAGALGMCVAQTSLAGLMSDLTNKSASEAAIFFYFVAMFFFPVGLFLLPFMYAAEISPLSIRAQITAISACANWLFNFLVAEVSPHALKNIGYRYYIVYACITLFTFIVILLFYPETKGRTLEEIDDIFIQSKSIWDPVKIERNLPKDAVALAERIRNAHDNEKHDAIHAENI</sequence>
<evidence type="ECO:0000313" key="10">
    <source>
        <dbReference type="EMBL" id="KAF6512931.1"/>
    </source>
</evidence>
<evidence type="ECO:0000313" key="11">
    <source>
        <dbReference type="Proteomes" id="UP000593570"/>
    </source>
</evidence>
<dbReference type="Gene3D" id="1.20.1250.20">
    <property type="entry name" value="MFS general substrate transporter like domains"/>
    <property type="match status" value="1"/>
</dbReference>
<evidence type="ECO:0000256" key="1">
    <source>
        <dbReference type="ARBA" id="ARBA00004141"/>
    </source>
</evidence>
<dbReference type="InterPro" id="IPR050360">
    <property type="entry name" value="MFS_Sugar_Transporters"/>
</dbReference>
<dbReference type="GO" id="GO:0016020">
    <property type="term" value="C:membrane"/>
    <property type="evidence" value="ECO:0007669"/>
    <property type="project" value="UniProtKB-SubCell"/>
</dbReference>
<dbReference type="PANTHER" id="PTHR48022">
    <property type="entry name" value="PLASTIDIC GLUCOSE TRANSPORTER 4"/>
    <property type="match status" value="1"/>
</dbReference>
<evidence type="ECO:0000256" key="4">
    <source>
        <dbReference type="ARBA" id="ARBA00022692"/>
    </source>
</evidence>